<gene>
    <name evidence="4" type="ORF">MAR_028784</name>
</gene>
<feature type="domain" description="Saposin B-type" evidence="3">
    <location>
        <begin position="349"/>
        <end position="430"/>
    </location>
</feature>
<proteinExistence type="predicted"/>
<dbReference type="Pfam" id="PF05184">
    <property type="entry name" value="SapB_1"/>
    <property type="match status" value="5"/>
</dbReference>
<keyword evidence="1" id="KW-1015">Disulfide bond</keyword>
<dbReference type="InterPro" id="IPR051428">
    <property type="entry name" value="Sphingo_Act-Surfact_Prot"/>
</dbReference>
<dbReference type="InterPro" id="IPR008373">
    <property type="entry name" value="Saposin"/>
</dbReference>
<dbReference type="InterPro" id="IPR011001">
    <property type="entry name" value="Saposin-like"/>
</dbReference>
<evidence type="ECO:0000256" key="2">
    <source>
        <dbReference type="ARBA" id="ARBA00023180"/>
    </source>
</evidence>
<dbReference type="Gene3D" id="1.10.225.10">
    <property type="entry name" value="Saposin-like"/>
    <property type="match status" value="7"/>
</dbReference>
<feature type="domain" description="Saposin B-type" evidence="3">
    <location>
        <begin position="1"/>
        <end position="80"/>
    </location>
</feature>
<dbReference type="InterPro" id="IPR008139">
    <property type="entry name" value="SaposinB_dom"/>
</dbReference>
<accession>A0ABY7DHY9</accession>
<evidence type="ECO:0000256" key="1">
    <source>
        <dbReference type="ARBA" id="ARBA00023157"/>
    </source>
</evidence>
<feature type="domain" description="Saposin B-type" evidence="3">
    <location>
        <begin position="515"/>
        <end position="612"/>
    </location>
</feature>
<dbReference type="PRINTS" id="PR01797">
    <property type="entry name" value="SAPOSIN"/>
</dbReference>
<dbReference type="PANTHER" id="PTHR11480">
    <property type="entry name" value="SAPOSIN-RELATED"/>
    <property type="match status" value="1"/>
</dbReference>
<feature type="domain" description="Saposin B-type" evidence="3">
    <location>
        <begin position="456"/>
        <end position="496"/>
    </location>
</feature>
<keyword evidence="2" id="KW-0325">Glycoprotein</keyword>
<organism evidence="4 5">
    <name type="scientific">Mya arenaria</name>
    <name type="common">Soft-shell clam</name>
    <dbReference type="NCBI Taxonomy" id="6604"/>
    <lineage>
        <taxon>Eukaryota</taxon>
        <taxon>Metazoa</taxon>
        <taxon>Spiralia</taxon>
        <taxon>Lophotrochozoa</taxon>
        <taxon>Mollusca</taxon>
        <taxon>Bivalvia</taxon>
        <taxon>Autobranchia</taxon>
        <taxon>Heteroconchia</taxon>
        <taxon>Euheterodonta</taxon>
        <taxon>Imparidentia</taxon>
        <taxon>Neoheterodontei</taxon>
        <taxon>Myida</taxon>
        <taxon>Myoidea</taxon>
        <taxon>Myidae</taxon>
        <taxon>Mya</taxon>
    </lineage>
</organism>
<dbReference type="Proteomes" id="UP001164746">
    <property type="component" value="Chromosome 2"/>
</dbReference>
<dbReference type="InterPro" id="IPR008138">
    <property type="entry name" value="SapB_2"/>
</dbReference>
<dbReference type="PANTHER" id="PTHR11480:SF3">
    <property type="entry name" value="BCDNA.GH08312"/>
    <property type="match status" value="1"/>
</dbReference>
<evidence type="ECO:0000313" key="5">
    <source>
        <dbReference type="Proteomes" id="UP001164746"/>
    </source>
</evidence>
<sequence>MECELCGTVLYYIKILLGNNASKEEIKTEIEKLCDQLPTELTSTCKSLVENYLDKVIDMLVKDIDINTICQEIGLCPALTSSSLGTDVVISPLMKPIDTLPLMLPSVGKETENNVQVKEKAGPSMECELCGTVLYYIKVLLGNNASKEEIKTEIEKLCTQLPTELTSECKSLVENYLDKVIDMLVKDIDINTICQEIGLCPALTSSSLGTDVVISPLMKPMDTLPLMLPSVGKETENNVQANAIECEACQEVMKYLDSQLQENKTEEHIKEVLKEVCSRMPSAISGECSKLVDQYTQLIIDYILLSESPDAICKSLRLCAQASVASMKQLPKPVHVKLVKDPQERPLKAGPECMLCEFVLKEIDNLLKGNMSEAAIKSALAKVCSLLPDTIAQECNNFVNQYAAQIIQLLIQEIDPKQICASIGLCATKEVVVKDVVAAGPICVLCEFVMRELDDTLSAECTDFVKQYGKLVIQFLVQELDPKEICTKLTLCSGDLIGNFAAKVQIIKDAPKVKNEDLCEVCKLVVGEIKQYIKENHTDAEVEKYLKQLCNILPNTVTAQCHDIVSQYVPAILRLLEENLNETQVCQKTILTPRLLASSSTVGSSANCPSVGRVALESMSRGSLKDFVTYTMLNK</sequence>
<dbReference type="InterPro" id="IPR007856">
    <property type="entry name" value="SapB_1"/>
</dbReference>
<dbReference type="SMART" id="SM00741">
    <property type="entry name" value="SapB"/>
    <property type="match status" value="6"/>
</dbReference>
<protein>
    <submittedName>
        <fullName evidence="4">SAP-like protein</fullName>
    </submittedName>
</protein>
<dbReference type="PROSITE" id="PS50015">
    <property type="entry name" value="SAP_B"/>
    <property type="match status" value="6"/>
</dbReference>
<feature type="domain" description="Saposin B-type" evidence="3">
    <location>
        <begin position="123"/>
        <end position="204"/>
    </location>
</feature>
<reference evidence="4" key="1">
    <citation type="submission" date="2022-11" db="EMBL/GenBank/DDBJ databases">
        <title>Centuries of genome instability and evolution in soft-shell clam transmissible cancer (bioRxiv).</title>
        <authorList>
            <person name="Hart S.F.M."/>
            <person name="Yonemitsu M.A."/>
            <person name="Giersch R.M."/>
            <person name="Beal B.F."/>
            <person name="Arriagada G."/>
            <person name="Davis B.W."/>
            <person name="Ostrander E.A."/>
            <person name="Goff S.P."/>
            <person name="Metzger M.J."/>
        </authorList>
    </citation>
    <scope>NUCLEOTIDE SEQUENCE</scope>
    <source>
        <strain evidence="4">MELC-2E11</strain>
        <tissue evidence="4">Siphon/mantle</tissue>
    </source>
</reference>
<name>A0ABY7DHY9_MYAAR</name>
<evidence type="ECO:0000313" key="4">
    <source>
        <dbReference type="EMBL" id="WAQ96094.1"/>
    </source>
</evidence>
<evidence type="ECO:0000259" key="3">
    <source>
        <dbReference type="PROSITE" id="PS50015"/>
    </source>
</evidence>
<dbReference type="SUPFAM" id="SSF47862">
    <property type="entry name" value="Saposin"/>
    <property type="match status" value="4"/>
</dbReference>
<dbReference type="EMBL" id="CP111013">
    <property type="protein sequence ID" value="WAQ96094.1"/>
    <property type="molecule type" value="Genomic_DNA"/>
</dbReference>
<feature type="domain" description="Saposin B-type" evidence="3">
    <location>
        <begin position="242"/>
        <end position="323"/>
    </location>
</feature>
<keyword evidence="5" id="KW-1185">Reference proteome</keyword>
<dbReference type="Pfam" id="PF03489">
    <property type="entry name" value="SapB_2"/>
    <property type="match status" value="6"/>
</dbReference>